<dbReference type="PANTHER" id="PTHR34856">
    <property type="entry name" value="PROTEIN NRFD"/>
    <property type="match status" value="1"/>
</dbReference>
<dbReference type="RefSeq" id="WP_011941463.1">
    <property type="nucleotide sequence ID" value="NC_009484.1"/>
</dbReference>
<evidence type="ECO:0000256" key="7">
    <source>
        <dbReference type="SAM" id="Phobius"/>
    </source>
</evidence>
<dbReference type="Pfam" id="PF03916">
    <property type="entry name" value="NrfD"/>
    <property type="match status" value="1"/>
</dbReference>
<feature type="transmembrane region" description="Helical" evidence="7">
    <location>
        <begin position="287"/>
        <end position="306"/>
    </location>
</feature>
<proteinExistence type="inferred from homology"/>
<comment type="similarity">
    <text evidence="2">Belongs to the NrfD family.</text>
</comment>
<feature type="transmembrane region" description="Helical" evidence="7">
    <location>
        <begin position="156"/>
        <end position="176"/>
    </location>
</feature>
<dbReference type="STRING" id="349163.Acry_0343"/>
<keyword evidence="9" id="KW-1185">Reference proteome</keyword>
<accession>A5FVD8</accession>
<dbReference type="KEGG" id="acr:Acry_0343"/>
<feature type="transmembrane region" description="Helical" evidence="7">
    <location>
        <begin position="222"/>
        <end position="239"/>
    </location>
</feature>
<feature type="transmembrane region" description="Helical" evidence="7">
    <location>
        <begin position="61"/>
        <end position="79"/>
    </location>
</feature>
<evidence type="ECO:0000256" key="2">
    <source>
        <dbReference type="ARBA" id="ARBA00008929"/>
    </source>
</evidence>
<dbReference type="InterPro" id="IPR052049">
    <property type="entry name" value="Electron_transfer_protein"/>
</dbReference>
<organism evidence="8 9">
    <name type="scientific">Acidiphilium cryptum (strain JF-5)</name>
    <dbReference type="NCBI Taxonomy" id="349163"/>
    <lineage>
        <taxon>Bacteria</taxon>
        <taxon>Pseudomonadati</taxon>
        <taxon>Pseudomonadota</taxon>
        <taxon>Alphaproteobacteria</taxon>
        <taxon>Acetobacterales</taxon>
        <taxon>Acidocellaceae</taxon>
        <taxon>Acidiphilium</taxon>
    </lineage>
</organism>
<keyword evidence="3" id="KW-1003">Cell membrane</keyword>
<evidence type="ECO:0000256" key="3">
    <source>
        <dbReference type="ARBA" id="ARBA00022475"/>
    </source>
</evidence>
<dbReference type="InterPro" id="IPR005614">
    <property type="entry name" value="NrfD-like"/>
</dbReference>
<name>A5FVD8_ACICJ</name>
<dbReference type="eggNOG" id="COG3301">
    <property type="taxonomic scope" value="Bacteria"/>
</dbReference>
<dbReference type="Gene3D" id="1.20.1630.10">
    <property type="entry name" value="Formate dehydrogenase/DMSO reductase domain"/>
    <property type="match status" value="1"/>
</dbReference>
<evidence type="ECO:0000313" key="8">
    <source>
        <dbReference type="EMBL" id="ABQ29570.1"/>
    </source>
</evidence>
<sequence>MREEVLASVLANPRVEPHLAIWGWQIATYLFLGGLAGGMMLCSGAVILGRRDEDAPFAARRAPLVALVLLAVGLGALFLDLERKINVWRFYTVLHVTSPMSWGSWILLLVMPALAVMALGGIDAGFPPLARWLRRLPAIGALAGRVIGLSVAARRAVAAVNVALGIALCVYTGVLLSGFNARPFWHSALLGPLFLVSGMSTGAAVIVLGARTAKERHLFGRIDLGLILAEMALIGLFLIDMLNGNALQQAAVALLLGGALTGLFWVGFMALGLALPLLMEAASWRRPIALLAGTASVLVLVGGFLLRDIVVTAGQQTGWRSFHNQFNAALLDRLRHDGENPNGRF</sequence>
<keyword evidence="5 7" id="KW-1133">Transmembrane helix</keyword>
<evidence type="ECO:0000313" key="9">
    <source>
        <dbReference type="Proteomes" id="UP000000245"/>
    </source>
</evidence>
<feature type="transmembrane region" description="Helical" evidence="7">
    <location>
        <begin position="26"/>
        <end position="49"/>
    </location>
</feature>
<reference evidence="8 9" key="1">
    <citation type="submission" date="2007-05" db="EMBL/GenBank/DDBJ databases">
        <title>Complete sequence of chromosome of Acidiphilium cryptum JF-5.</title>
        <authorList>
            <consortium name="US DOE Joint Genome Institute"/>
            <person name="Copeland A."/>
            <person name="Lucas S."/>
            <person name="Lapidus A."/>
            <person name="Barry K."/>
            <person name="Detter J.C."/>
            <person name="Glavina del Rio T."/>
            <person name="Hammon N."/>
            <person name="Israni S."/>
            <person name="Dalin E."/>
            <person name="Tice H."/>
            <person name="Pitluck S."/>
            <person name="Sims D."/>
            <person name="Brettin T."/>
            <person name="Bruce D."/>
            <person name="Han C."/>
            <person name="Schmutz J."/>
            <person name="Larimer F."/>
            <person name="Land M."/>
            <person name="Hauser L."/>
            <person name="Kyrpides N."/>
            <person name="Kim E."/>
            <person name="Magnuson T."/>
            <person name="Richardson P."/>
        </authorList>
    </citation>
    <scope>NUCLEOTIDE SEQUENCE [LARGE SCALE GENOMIC DNA]</scope>
    <source>
        <strain evidence="8 9">JF-5</strain>
    </source>
</reference>
<dbReference type="AlphaFoldDB" id="A5FVD8"/>
<comment type="subcellular location">
    <subcellularLocation>
        <location evidence="1">Cell membrane</location>
        <topology evidence="1">Multi-pass membrane protein</topology>
    </subcellularLocation>
</comment>
<keyword evidence="6 7" id="KW-0472">Membrane</keyword>
<dbReference type="HOGENOM" id="CLU_045348_1_0_5"/>
<dbReference type="Proteomes" id="UP000000245">
    <property type="component" value="Chromosome"/>
</dbReference>
<protein>
    <submittedName>
        <fullName evidence="8">Polysulphide reductase, NrfD</fullName>
    </submittedName>
</protein>
<dbReference type="PANTHER" id="PTHR34856:SF2">
    <property type="entry name" value="PROTEIN NRFD"/>
    <property type="match status" value="1"/>
</dbReference>
<dbReference type="EMBL" id="CP000697">
    <property type="protein sequence ID" value="ABQ29570.1"/>
    <property type="molecule type" value="Genomic_DNA"/>
</dbReference>
<feature type="transmembrane region" description="Helical" evidence="7">
    <location>
        <begin position="188"/>
        <end position="210"/>
    </location>
</feature>
<feature type="transmembrane region" description="Helical" evidence="7">
    <location>
        <begin position="102"/>
        <end position="126"/>
    </location>
</feature>
<dbReference type="GO" id="GO:0005886">
    <property type="term" value="C:plasma membrane"/>
    <property type="evidence" value="ECO:0007669"/>
    <property type="project" value="UniProtKB-SubCell"/>
</dbReference>
<feature type="transmembrane region" description="Helical" evidence="7">
    <location>
        <begin position="251"/>
        <end position="275"/>
    </location>
</feature>
<gene>
    <name evidence="8" type="ordered locus">Acry_0343</name>
</gene>
<evidence type="ECO:0000256" key="4">
    <source>
        <dbReference type="ARBA" id="ARBA00022692"/>
    </source>
</evidence>
<evidence type="ECO:0000256" key="1">
    <source>
        <dbReference type="ARBA" id="ARBA00004651"/>
    </source>
</evidence>
<evidence type="ECO:0000256" key="5">
    <source>
        <dbReference type="ARBA" id="ARBA00022989"/>
    </source>
</evidence>
<keyword evidence="4 7" id="KW-0812">Transmembrane</keyword>
<evidence type="ECO:0000256" key="6">
    <source>
        <dbReference type="ARBA" id="ARBA00023136"/>
    </source>
</evidence>